<dbReference type="InterPro" id="IPR002903">
    <property type="entry name" value="RsmH"/>
</dbReference>
<keyword evidence="4" id="KW-0949">S-adenosyl-L-methionine</keyword>
<comment type="caution">
    <text evidence="5">The sequence shown here is derived from an EMBL/GenBank/DDBJ whole genome shotgun (WGS) entry which is preliminary data.</text>
</comment>
<dbReference type="NCBIfam" id="TIGR00006">
    <property type="entry name" value="16S rRNA (cytosine(1402)-N(4))-methyltransferase RsmH"/>
    <property type="match status" value="1"/>
</dbReference>
<evidence type="ECO:0000313" key="6">
    <source>
        <dbReference type="Proteomes" id="UP001174909"/>
    </source>
</evidence>
<evidence type="ECO:0000256" key="1">
    <source>
        <dbReference type="ARBA" id="ARBA00010396"/>
    </source>
</evidence>
<name>A0AA35VX92_GEOBA</name>
<dbReference type="PANTHER" id="PTHR11265:SF0">
    <property type="entry name" value="12S RRNA N4-METHYLCYTIDINE METHYLTRANSFERASE"/>
    <property type="match status" value="1"/>
</dbReference>
<protein>
    <submittedName>
        <fullName evidence="5">Ribosomal RNA small subunit methyltransferase H</fullName>
    </submittedName>
</protein>
<dbReference type="AlphaFoldDB" id="A0AA35VX92"/>
<dbReference type="PIRSF" id="PIRSF004486">
    <property type="entry name" value="MraW"/>
    <property type="match status" value="1"/>
</dbReference>
<dbReference type="Gene3D" id="1.10.150.170">
    <property type="entry name" value="Putative methyltransferase TM0872, insert domain"/>
    <property type="match status" value="1"/>
</dbReference>
<keyword evidence="2 5" id="KW-0489">Methyltransferase</keyword>
<dbReference type="EMBL" id="CASHTH010000012">
    <property type="protein sequence ID" value="CAI7988927.1"/>
    <property type="molecule type" value="Genomic_DNA"/>
</dbReference>
<dbReference type="HAMAP" id="MF_01007">
    <property type="entry name" value="16SrRNA_methyltr_H"/>
    <property type="match status" value="1"/>
</dbReference>
<dbReference type="Pfam" id="PF01795">
    <property type="entry name" value="Methyltransf_5"/>
    <property type="match status" value="1"/>
</dbReference>
<keyword evidence="6" id="KW-1185">Reference proteome</keyword>
<dbReference type="SUPFAM" id="SSF81799">
    <property type="entry name" value="Putative methyltransferase TM0872, insert domain"/>
    <property type="match status" value="1"/>
</dbReference>
<dbReference type="InterPro" id="IPR023397">
    <property type="entry name" value="SAM-dep_MeTrfase_MraW_recog"/>
</dbReference>
<dbReference type="SUPFAM" id="SSF53335">
    <property type="entry name" value="S-adenosyl-L-methionine-dependent methyltransferases"/>
    <property type="match status" value="1"/>
</dbReference>
<evidence type="ECO:0000256" key="4">
    <source>
        <dbReference type="ARBA" id="ARBA00022691"/>
    </source>
</evidence>
<proteinExistence type="inferred from homology"/>
<sequence length="317" mass="35379">MDYEHQPVMLREVLEILAPKPARRYLDGTVGGGGHAREILRQSCPDGELLGLDCDDQAIGAAGQALAGFGERVTLHRTGFTRAREVLDEAGWPGVDGMLLDLGLSSHQLDTPERGFGFRSDARLDMRMDRCGSVDAHELVNSLPVRELEKIIRDFGEEPRARRIAWAIDARRRQGAIDSTWQLAETVARAMAGSTRRPRKARRPAAHPATRTFQAVRIAVNRELENLESFLESAYELLCAKGRLVIISFHSLEDRLVKRAFHKWGLDCVCPPRLPACVCGWARKATALTRKPQVPGIDEIRANPRARSARLRAVERL</sequence>
<dbReference type="GO" id="GO:0071424">
    <property type="term" value="F:rRNA (cytosine-N4-)-methyltransferase activity"/>
    <property type="evidence" value="ECO:0007669"/>
    <property type="project" value="TreeGrafter"/>
</dbReference>
<dbReference type="GO" id="GO:0005737">
    <property type="term" value="C:cytoplasm"/>
    <property type="evidence" value="ECO:0007669"/>
    <property type="project" value="TreeGrafter"/>
</dbReference>
<dbReference type="GO" id="GO:0070475">
    <property type="term" value="P:rRNA base methylation"/>
    <property type="evidence" value="ECO:0007669"/>
    <property type="project" value="TreeGrafter"/>
</dbReference>
<dbReference type="PANTHER" id="PTHR11265">
    <property type="entry name" value="S-ADENOSYL-METHYLTRANSFERASE MRAW"/>
    <property type="match status" value="1"/>
</dbReference>
<organism evidence="5 6">
    <name type="scientific">Geodia barretti</name>
    <name type="common">Barrett's horny sponge</name>
    <dbReference type="NCBI Taxonomy" id="519541"/>
    <lineage>
        <taxon>Eukaryota</taxon>
        <taxon>Metazoa</taxon>
        <taxon>Porifera</taxon>
        <taxon>Demospongiae</taxon>
        <taxon>Heteroscleromorpha</taxon>
        <taxon>Tetractinellida</taxon>
        <taxon>Astrophorina</taxon>
        <taxon>Geodiidae</taxon>
        <taxon>Geodia</taxon>
    </lineage>
</organism>
<comment type="similarity">
    <text evidence="1">Belongs to the methyltransferase superfamily. RsmH family.</text>
</comment>
<gene>
    <name evidence="5" type="ORF">GBAR_LOCUS83</name>
</gene>
<accession>A0AA35VX92</accession>
<evidence type="ECO:0000256" key="3">
    <source>
        <dbReference type="ARBA" id="ARBA00022679"/>
    </source>
</evidence>
<dbReference type="Gene3D" id="3.40.50.150">
    <property type="entry name" value="Vaccinia Virus protein VP39"/>
    <property type="match status" value="1"/>
</dbReference>
<keyword evidence="3" id="KW-0808">Transferase</keyword>
<evidence type="ECO:0000313" key="5">
    <source>
        <dbReference type="EMBL" id="CAI7988927.1"/>
    </source>
</evidence>
<dbReference type="InterPro" id="IPR029063">
    <property type="entry name" value="SAM-dependent_MTases_sf"/>
</dbReference>
<dbReference type="Proteomes" id="UP001174909">
    <property type="component" value="Unassembled WGS sequence"/>
</dbReference>
<reference evidence="5" key="1">
    <citation type="submission" date="2023-03" db="EMBL/GenBank/DDBJ databases">
        <authorList>
            <person name="Steffen K."/>
            <person name="Cardenas P."/>
        </authorList>
    </citation>
    <scope>NUCLEOTIDE SEQUENCE</scope>
</reference>
<evidence type="ECO:0000256" key="2">
    <source>
        <dbReference type="ARBA" id="ARBA00022603"/>
    </source>
</evidence>